<sequence length="417" mass="47688">MIKIMKTKYFIYPLLMFSGLCACTPDEDELVDFSDFQIAKVELGADHRQLIADGISTLTLNPMLYQPYKIQTDDGRDTIVYGKIPVDRLAEGTVQYFLEDGTPLKEGKYRTTDLSKSEQGFYVTANGLKSDVFKVSIREPFAEDAYETITYPVVFHLIQDKTKVELGQGVGADIVNYAFNTIYNCFARTAAFSPNGADTKIRFRLAEYDPNGRKMEEKGINRYSLSTSDLNNLNPEKIKNNPKICWDYKRYLNIWIVENMGNSVSTPHYILNTADLNQIQGVSFEQLSLEEIEKQEYSLTDIGLIYGARDFAIEDVGYPTQMGKFFGLLDTENQKEDYCEDTFAYNTYKEPWNTALEGSNSRLKISTDGLIFYSVNIMDASSYKNTISMDQVKRIRTITDNCPHRWAWKSDWAFTGK</sequence>
<reference evidence="2 3" key="1">
    <citation type="submission" date="2018-08" db="EMBL/GenBank/DDBJ databases">
        <title>A genome reference for cultivated species of the human gut microbiota.</title>
        <authorList>
            <person name="Zou Y."/>
            <person name="Xue W."/>
            <person name="Luo G."/>
        </authorList>
    </citation>
    <scope>NUCLEOTIDE SEQUENCE [LARGE SCALE GENOMIC DNA]</scope>
    <source>
        <strain evidence="2 3">AF16-14</strain>
    </source>
</reference>
<dbReference type="AlphaFoldDB" id="A0A412TUB7"/>
<proteinExistence type="predicted"/>
<feature type="signal peptide" evidence="1">
    <location>
        <begin position="1"/>
        <end position="22"/>
    </location>
</feature>
<organism evidence="2 3">
    <name type="scientific">Odoribacter splanchnicus</name>
    <dbReference type="NCBI Taxonomy" id="28118"/>
    <lineage>
        <taxon>Bacteria</taxon>
        <taxon>Pseudomonadati</taxon>
        <taxon>Bacteroidota</taxon>
        <taxon>Bacteroidia</taxon>
        <taxon>Bacteroidales</taxon>
        <taxon>Odoribacteraceae</taxon>
        <taxon>Odoribacter</taxon>
    </lineage>
</organism>
<evidence type="ECO:0008006" key="4">
    <source>
        <dbReference type="Google" id="ProtNLM"/>
    </source>
</evidence>
<gene>
    <name evidence="2" type="ORF">DWW57_05760</name>
</gene>
<accession>A0A412TUB7</accession>
<dbReference type="Gene3D" id="3.40.390.10">
    <property type="entry name" value="Collagenase (Catalytic Domain)"/>
    <property type="match status" value="1"/>
</dbReference>
<evidence type="ECO:0000313" key="2">
    <source>
        <dbReference type="EMBL" id="RGU57467.1"/>
    </source>
</evidence>
<dbReference type="GO" id="GO:0008237">
    <property type="term" value="F:metallopeptidase activity"/>
    <property type="evidence" value="ECO:0007669"/>
    <property type="project" value="InterPro"/>
</dbReference>
<evidence type="ECO:0000313" key="3">
    <source>
        <dbReference type="Proteomes" id="UP000284243"/>
    </source>
</evidence>
<dbReference type="Proteomes" id="UP000284243">
    <property type="component" value="Unassembled WGS sequence"/>
</dbReference>
<dbReference type="PROSITE" id="PS51257">
    <property type="entry name" value="PROKAR_LIPOPROTEIN"/>
    <property type="match status" value="1"/>
</dbReference>
<keyword evidence="1" id="KW-0732">Signal</keyword>
<feature type="chain" id="PRO_5019444094" description="DUF4959 domain-containing protein" evidence="1">
    <location>
        <begin position="23"/>
        <end position="417"/>
    </location>
</feature>
<comment type="caution">
    <text evidence="2">The sequence shown here is derived from an EMBL/GenBank/DDBJ whole genome shotgun (WGS) entry which is preliminary data.</text>
</comment>
<evidence type="ECO:0000256" key="1">
    <source>
        <dbReference type="SAM" id="SignalP"/>
    </source>
</evidence>
<dbReference type="EMBL" id="QRYC01000005">
    <property type="protein sequence ID" value="RGU57467.1"/>
    <property type="molecule type" value="Genomic_DNA"/>
</dbReference>
<protein>
    <recommendedName>
        <fullName evidence="4">DUF4959 domain-containing protein</fullName>
    </recommendedName>
</protein>
<dbReference type="InterPro" id="IPR024079">
    <property type="entry name" value="MetalloPept_cat_dom_sf"/>
</dbReference>
<name>A0A412TUB7_9BACT</name>